<evidence type="ECO:0000256" key="1">
    <source>
        <dbReference type="ARBA" id="ARBA00004241"/>
    </source>
</evidence>
<dbReference type="NCBIfam" id="TIGR02532">
    <property type="entry name" value="IV_pilin_GFxxxE"/>
    <property type="match status" value="1"/>
</dbReference>
<protein>
    <recommendedName>
        <fullName evidence="6">Prepilin-type N-terminal cleavage/methylation domain-containing protein</fullName>
    </recommendedName>
</protein>
<feature type="transmembrane region" description="Helical" evidence="3">
    <location>
        <begin position="20"/>
        <end position="39"/>
    </location>
</feature>
<gene>
    <name evidence="4" type="ORF">J27TS8_02790</name>
</gene>
<name>A0A919WEI7_9BACI</name>
<keyword evidence="3" id="KW-0472">Membrane</keyword>
<dbReference type="SUPFAM" id="SSF54523">
    <property type="entry name" value="Pili subunits"/>
    <property type="match status" value="1"/>
</dbReference>
<dbReference type="PROSITE" id="PS00409">
    <property type="entry name" value="PROKAR_NTER_METHYL"/>
    <property type="match status" value="1"/>
</dbReference>
<evidence type="ECO:0000313" key="4">
    <source>
        <dbReference type="EMBL" id="GIN60286.1"/>
    </source>
</evidence>
<keyword evidence="3" id="KW-0812">Transmembrane</keyword>
<dbReference type="InterPro" id="IPR045584">
    <property type="entry name" value="Pilin-like"/>
</dbReference>
<dbReference type="GO" id="GO:0009986">
    <property type="term" value="C:cell surface"/>
    <property type="evidence" value="ECO:0007669"/>
    <property type="project" value="UniProtKB-SubCell"/>
</dbReference>
<reference evidence="4" key="1">
    <citation type="submission" date="2021-03" db="EMBL/GenBank/DDBJ databases">
        <title>Antimicrobial resistance genes in bacteria isolated from Japanese honey, and their potential for conferring macrolide and lincosamide resistance in the American foulbrood pathogen Paenibacillus larvae.</title>
        <authorList>
            <person name="Okamoto M."/>
            <person name="Kumagai M."/>
            <person name="Kanamori H."/>
            <person name="Takamatsu D."/>
        </authorList>
    </citation>
    <scope>NUCLEOTIDE SEQUENCE</scope>
    <source>
        <strain evidence="4">J27TS8</strain>
    </source>
</reference>
<keyword evidence="3" id="KW-1133">Transmembrane helix</keyword>
<dbReference type="Proteomes" id="UP000682111">
    <property type="component" value="Unassembled WGS sequence"/>
</dbReference>
<evidence type="ECO:0000256" key="3">
    <source>
        <dbReference type="SAM" id="Phobius"/>
    </source>
</evidence>
<evidence type="ECO:0000256" key="2">
    <source>
        <dbReference type="ARBA" id="ARBA00023287"/>
    </source>
</evidence>
<dbReference type="GO" id="GO:0030420">
    <property type="term" value="P:establishment of competence for transformation"/>
    <property type="evidence" value="ECO:0007669"/>
    <property type="project" value="UniProtKB-KW"/>
</dbReference>
<proteinExistence type="predicted"/>
<evidence type="ECO:0008006" key="6">
    <source>
        <dbReference type="Google" id="ProtNLM"/>
    </source>
</evidence>
<dbReference type="InterPro" id="IPR012902">
    <property type="entry name" value="N_methyl_site"/>
</dbReference>
<comment type="caution">
    <text evidence="4">The sequence shown here is derived from an EMBL/GenBank/DDBJ whole genome shotgun (WGS) entry which is preliminary data.</text>
</comment>
<keyword evidence="2" id="KW-0178">Competence</keyword>
<dbReference type="EMBL" id="BORC01000001">
    <property type="protein sequence ID" value="GIN60286.1"/>
    <property type="molecule type" value="Genomic_DNA"/>
</dbReference>
<dbReference type="RefSeq" id="WP_212933127.1">
    <property type="nucleotide sequence ID" value="NZ_BORC01000001.1"/>
</dbReference>
<organism evidence="4 5">
    <name type="scientific">Robertmurraya siralis</name>
    <dbReference type="NCBI Taxonomy" id="77777"/>
    <lineage>
        <taxon>Bacteria</taxon>
        <taxon>Bacillati</taxon>
        <taxon>Bacillota</taxon>
        <taxon>Bacilli</taxon>
        <taxon>Bacillales</taxon>
        <taxon>Bacillaceae</taxon>
        <taxon>Robertmurraya</taxon>
    </lineage>
</organism>
<keyword evidence="5" id="KW-1185">Reference proteome</keyword>
<accession>A0A919WEI7</accession>
<comment type="subcellular location">
    <subcellularLocation>
        <location evidence="1">Cell surface</location>
    </subcellularLocation>
</comment>
<dbReference type="Gene3D" id="3.30.700.10">
    <property type="entry name" value="Glycoprotein, Type 4 Pilin"/>
    <property type="match status" value="1"/>
</dbReference>
<sequence>MIKNVKKQVNNQRGLTLVELLAVIVILGIIAAIAIPSIGKIIENTKIDSVKADAIQIINSAKIYYSETGDDAITLKELENHIELNSKFSDDTNVSVKEGEFRITGKGEKDNIEVEFSNVSISDINKAKKGEKKIGS</sequence>
<evidence type="ECO:0000313" key="5">
    <source>
        <dbReference type="Proteomes" id="UP000682111"/>
    </source>
</evidence>
<dbReference type="AlphaFoldDB" id="A0A919WEI7"/>
<dbReference type="Pfam" id="PF07963">
    <property type="entry name" value="N_methyl"/>
    <property type="match status" value="1"/>
</dbReference>